<reference evidence="3 4" key="2">
    <citation type="journal article" date="2017" name="Front. Plant Sci.">
        <title>Gene Classification and Mining of Molecular Markers Useful in Red Clover (Trifolium pratense) Breeding.</title>
        <authorList>
            <person name="Istvanek J."/>
            <person name="Dluhosova J."/>
            <person name="Dluhos P."/>
            <person name="Patkova L."/>
            <person name="Nedelnik J."/>
            <person name="Repkova J."/>
        </authorList>
    </citation>
    <scope>NUCLEOTIDE SEQUENCE [LARGE SCALE GENOMIC DNA]</scope>
    <source>
        <strain evidence="4">cv. Tatra</strain>
        <tissue evidence="3">Young leaves</tissue>
    </source>
</reference>
<dbReference type="Proteomes" id="UP000236291">
    <property type="component" value="Unassembled WGS sequence"/>
</dbReference>
<dbReference type="InterPro" id="IPR002885">
    <property type="entry name" value="PPR_rpt"/>
</dbReference>
<accession>A0A2K3PGE2</accession>
<dbReference type="EMBL" id="ASHM01006783">
    <property type="protein sequence ID" value="PNY14351.1"/>
    <property type="molecule type" value="Genomic_DNA"/>
</dbReference>
<dbReference type="InterPro" id="IPR032675">
    <property type="entry name" value="LRR_dom_sf"/>
</dbReference>
<dbReference type="AlphaFoldDB" id="A0A2K3PGE2"/>
<dbReference type="InterPro" id="IPR046960">
    <property type="entry name" value="PPR_At4g14850-like_plant"/>
</dbReference>
<dbReference type="FunFam" id="1.25.40.10:FF:000090">
    <property type="entry name" value="Pentatricopeptide repeat-containing protein, chloroplastic"/>
    <property type="match status" value="1"/>
</dbReference>
<proteinExistence type="predicted"/>
<dbReference type="InterPro" id="IPR011990">
    <property type="entry name" value="TPR-like_helical_dom_sf"/>
</dbReference>
<name>A0A2K3PGE2_TRIPR</name>
<feature type="repeat" description="PPR" evidence="2">
    <location>
        <begin position="235"/>
        <end position="269"/>
    </location>
</feature>
<dbReference type="Pfam" id="PF13041">
    <property type="entry name" value="PPR_2"/>
    <property type="match status" value="2"/>
</dbReference>
<feature type="repeat" description="PPR" evidence="2">
    <location>
        <begin position="200"/>
        <end position="234"/>
    </location>
</feature>
<organism evidence="3 4">
    <name type="scientific">Trifolium pratense</name>
    <name type="common">Red clover</name>
    <dbReference type="NCBI Taxonomy" id="57577"/>
    <lineage>
        <taxon>Eukaryota</taxon>
        <taxon>Viridiplantae</taxon>
        <taxon>Streptophyta</taxon>
        <taxon>Embryophyta</taxon>
        <taxon>Tracheophyta</taxon>
        <taxon>Spermatophyta</taxon>
        <taxon>Magnoliopsida</taxon>
        <taxon>eudicotyledons</taxon>
        <taxon>Gunneridae</taxon>
        <taxon>Pentapetalae</taxon>
        <taxon>rosids</taxon>
        <taxon>fabids</taxon>
        <taxon>Fabales</taxon>
        <taxon>Fabaceae</taxon>
        <taxon>Papilionoideae</taxon>
        <taxon>50 kb inversion clade</taxon>
        <taxon>NPAAA clade</taxon>
        <taxon>Hologalegina</taxon>
        <taxon>IRL clade</taxon>
        <taxon>Trifolieae</taxon>
        <taxon>Trifolium</taxon>
    </lineage>
</organism>
<dbReference type="NCBIfam" id="TIGR00756">
    <property type="entry name" value="PPR"/>
    <property type="match status" value="7"/>
</dbReference>
<dbReference type="GO" id="GO:0009451">
    <property type="term" value="P:RNA modification"/>
    <property type="evidence" value="ECO:0007669"/>
    <property type="project" value="InterPro"/>
</dbReference>
<evidence type="ECO:0000313" key="3">
    <source>
        <dbReference type="EMBL" id="PNY14351.1"/>
    </source>
</evidence>
<dbReference type="SUPFAM" id="SSF52058">
    <property type="entry name" value="L domain-like"/>
    <property type="match status" value="1"/>
</dbReference>
<gene>
    <name evidence="3" type="ORF">L195_g011031</name>
</gene>
<evidence type="ECO:0000256" key="2">
    <source>
        <dbReference type="PROSITE-ProRule" id="PRU00708"/>
    </source>
</evidence>
<dbReference type="PANTHER" id="PTHR47926">
    <property type="entry name" value="PENTATRICOPEPTIDE REPEAT-CONTAINING PROTEIN"/>
    <property type="match status" value="1"/>
</dbReference>
<evidence type="ECO:0000256" key="1">
    <source>
        <dbReference type="ARBA" id="ARBA00022737"/>
    </source>
</evidence>
<protein>
    <submittedName>
        <fullName evidence="3">Pentatricopeptide repeat-containing protein</fullName>
    </submittedName>
</protein>
<dbReference type="Gene3D" id="1.25.40.10">
    <property type="entry name" value="Tetratricopeptide repeat domain"/>
    <property type="match status" value="4"/>
</dbReference>
<dbReference type="PROSITE" id="PS51375">
    <property type="entry name" value="PPR"/>
    <property type="match status" value="6"/>
</dbReference>
<dbReference type="InterPro" id="IPR046848">
    <property type="entry name" value="E_motif"/>
</dbReference>
<comment type="caution">
    <text evidence="3">The sequence shown here is derived from an EMBL/GenBank/DDBJ whole genome shotgun (WGS) entry which is preliminary data.</text>
</comment>
<dbReference type="GO" id="GO:0003723">
    <property type="term" value="F:RNA binding"/>
    <property type="evidence" value="ECO:0007669"/>
    <property type="project" value="InterPro"/>
</dbReference>
<dbReference type="Pfam" id="PF01535">
    <property type="entry name" value="PPR"/>
    <property type="match status" value="4"/>
</dbReference>
<evidence type="ECO:0000313" key="4">
    <source>
        <dbReference type="Proteomes" id="UP000236291"/>
    </source>
</evidence>
<feature type="repeat" description="PPR" evidence="2">
    <location>
        <begin position="169"/>
        <end position="199"/>
    </location>
</feature>
<keyword evidence="1" id="KW-0677">Repeat</keyword>
<feature type="repeat" description="PPR" evidence="2">
    <location>
        <begin position="5"/>
        <end position="35"/>
    </location>
</feature>
<sequence length="737" mass="82835">MCVKSLVSWTAVIVGYARCGDMSEARKLFDVMPDKDIAAFNVMIDGYVKMGCMDLARDLFDKMRDKNVISWTSMVHGYCEDGDVDKARFLFDCMPQKNVLSWNAMIWGYCQNRRPHDALELFCEMRGNVGVEMNEVTVVSVLPAVADLSALDLGGWIHGFVERNQLDGSVHVCNALVDMYAKCGEIGKAKLVFEEMVEKDTGSWNAMINGYGVNGCAKEALEVFAVMLREGFEPNEITMTSVLSACNHCGMVEEGRRCFKAMERFGIVPQIEHYGCMIDLLGRAGSLDEAENLIQAMPYDANEIILTSFLFACCYFEDVSRAERVLKEAVKMEKEGAGDYVMLRNLYATGRRWGDVEDVKQMMKKRGSNKEVAWSVIEVDGRFEEFVAGVIRDELLNQFCSPRNLSARYLCVAKVNRASLKKFGETAEKCLSEYGVDRPSMCEYDQWGNSVTDDDAEDKFLFTDCCSWDGIKCDGRTNQVIHIDLSSSQLYGRMDANSSLFRLVHLQNLDLSDNDFNYSQIPSKIGELSNSIFSGEVPPQVSQLSKLLCLDLGSNPKTSPKVREVNPLKLKLSSLKSIIQNSTKLEILLLSYVTISSTLPDTLTNLTSLKAISLYNSELYGEFPIGVFHLPNLELLNLRYNPNLNSRLPEDTGLYGTLPEQFIDTRCSGNMTCTFPKLHIIDLSHNEFSGSFPTEMIQSWKAMKTSNTSQLQYNQSSQVVNIYNKQVIVTREIPYSS</sequence>
<dbReference type="PANTHER" id="PTHR47926:SF437">
    <property type="entry name" value="PENTACOTRIPEPTIDE-REPEAT REGION OF PRORP DOMAIN-CONTAINING PROTEIN"/>
    <property type="match status" value="1"/>
</dbReference>
<dbReference type="Pfam" id="PF20431">
    <property type="entry name" value="E_motif"/>
    <property type="match status" value="1"/>
</dbReference>
<dbReference type="STRING" id="57577.A0A2K3PGE2"/>
<dbReference type="Gene3D" id="3.80.10.10">
    <property type="entry name" value="Ribonuclease Inhibitor"/>
    <property type="match status" value="2"/>
</dbReference>
<feature type="repeat" description="PPR" evidence="2">
    <location>
        <begin position="36"/>
        <end position="70"/>
    </location>
</feature>
<reference evidence="3 4" key="1">
    <citation type="journal article" date="2014" name="Am. J. Bot.">
        <title>Genome assembly and annotation for red clover (Trifolium pratense; Fabaceae).</title>
        <authorList>
            <person name="Istvanek J."/>
            <person name="Jaros M."/>
            <person name="Krenek A."/>
            <person name="Repkova J."/>
        </authorList>
    </citation>
    <scope>NUCLEOTIDE SEQUENCE [LARGE SCALE GENOMIC DNA]</scope>
    <source>
        <strain evidence="4">cv. Tatra</strain>
        <tissue evidence="3">Young leaves</tissue>
    </source>
</reference>
<feature type="repeat" description="PPR" evidence="2">
    <location>
        <begin position="98"/>
        <end position="128"/>
    </location>
</feature>